<keyword evidence="3" id="KW-0378">Hydrolase</keyword>
<evidence type="ECO:0000256" key="5">
    <source>
        <dbReference type="SAM" id="SignalP"/>
    </source>
</evidence>
<dbReference type="STRING" id="174720.A0A0N5BEJ8"/>
<dbReference type="AlphaFoldDB" id="A0A0N5BEJ8"/>
<evidence type="ECO:0000259" key="6">
    <source>
        <dbReference type="Pfam" id="PF00135"/>
    </source>
</evidence>
<evidence type="ECO:0000256" key="3">
    <source>
        <dbReference type="ARBA" id="ARBA00022801"/>
    </source>
</evidence>
<evidence type="ECO:0000256" key="2">
    <source>
        <dbReference type="ARBA" id="ARBA00022487"/>
    </source>
</evidence>
<reference evidence="8" key="1">
    <citation type="submission" date="2017-02" db="UniProtKB">
        <authorList>
            <consortium name="WormBaseParasite"/>
        </authorList>
    </citation>
    <scope>IDENTIFICATION</scope>
</reference>
<dbReference type="ESTHER" id="strea-a0a0n5b7d0">
    <property type="family name" value="Cholinesterase-like"/>
</dbReference>
<keyword evidence="4" id="KW-1015">Disulfide bond</keyword>
<dbReference type="WBParaSite" id="SPAL_0000442300.1">
    <property type="protein sequence ID" value="SPAL_0000442300.1"/>
    <property type="gene ID" value="SPAL_0000442300"/>
</dbReference>
<dbReference type="PANTHER" id="PTHR43918:SF15">
    <property type="entry name" value="CARBOXYLIC ESTER HYDROLASE"/>
    <property type="match status" value="1"/>
</dbReference>
<dbReference type="Gene3D" id="3.40.50.1820">
    <property type="entry name" value="alpha/beta hydrolase"/>
    <property type="match status" value="1"/>
</dbReference>
<evidence type="ECO:0000313" key="7">
    <source>
        <dbReference type="Proteomes" id="UP000046392"/>
    </source>
</evidence>
<dbReference type="InterPro" id="IPR050654">
    <property type="entry name" value="AChE-related_enzymes"/>
</dbReference>
<dbReference type="Proteomes" id="UP000046392">
    <property type="component" value="Unplaced"/>
</dbReference>
<evidence type="ECO:0000256" key="1">
    <source>
        <dbReference type="ARBA" id="ARBA00005964"/>
    </source>
</evidence>
<feature type="signal peptide" evidence="5">
    <location>
        <begin position="1"/>
        <end position="20"/>
    </location>
</feature>
<feature type="domain" description="Carboxylesterase type B" evidence="6">
    <location>
        <begin position="24"/>
        <end position="525"/>
    </location>
</feature>
<protein>
    <submittedName>
        <fullName evidence="8">Acetylcholinesterase</fullName>
    </submittedName>
</protein>
<dbReference type="InterPro" id="IPR029058">
    <property type="entry name" value="AB_hydrolase_fold"/>
</dbReference>
<evidence type="ECO:0000313" key="8">
    <source>
        <dbReference type="WBParaSite" id="SPAL_0000442300.1"/>
    </source>
</evidence>
<keyword evidence="5" id="KW-0732">Signal</keyword>
<accession>A0A0N5BEJ8</accession>
<dbReference type="GO" id="GO:0005886">
    <property type="term" value="C:plasma membrane"/>
    <property type="evidence" value="ECO:0007669"/>
    <property type="project" value="TreeGrafter"/>
</dbReference>
<dbReference type="Pfam" id="PF00135">
    <property type="entry name" value="COesterase"/>
    <property type="match status" value="1"/>
</dbReference>
<dbReference type="InterPro" id="IPR000997">
    <property type="entry name" value="Cholinesterase"/>
</dbReference>
<keyword evidence="2" id="KW-0719">Serine esterase</keyword>
<dbReference type="GO" id="GO:0006581">
    <property type="term" value="P:acetylcholine catabolic process"/>
    <property type="evidence" value="ECO:0007669"/>
    <property type="project" value="TreeGrafter"/>
</dbReference>
<dbReference type="InterPro" id="IPR002018">
    <property type="entry name" value="CarbesteraseB"/>
</dbReference>
<name>A0A0N5BEJ8_STREA</name>
<dbReference type="GO" id="GO:0005615">
    <property type="term" value="C:extracellular space"/>
    <property type="evidence" value="ECO:0007669"/>
    <property type="project" value="TreeGrafter"/>
</dbReference>
<feature type="chain" id="PRO_5005894146" evidence="5">
    <location>
        <begin position="21"/>
        <end position="569"/>
    </location>
</feature>
<dbReference type="GO" id="GO:0019695">
    <property type="term" value="P:choline metabolic process"/>
    <property type="evidence" value="ECO:0007669"/>
    <property type="project" value="TreeGrafter"/>
</dbReference>
<dbReference type="PANTHER" id="PTHR43918">
    <property type="entry name" value="ACETYLCHOLINESTERASE"/>
    <property type="match status" value="1"/>
</dbReference>
<dbReference type="PRINTS" id="PR00878">
    <property type="entry name" value="CHOLNESTRASE"/>
</dbReference>
<organism evidence="7 8">
    <name type="scientific">Strongyloides papillosus</name>
    <name type="common">Intestinal threadworm</name>
    <dbReference type="NCBI Taxonomy" id="174720"/>
    <lineage>
        <taxon>Eukaryota</taxon>
        <taxon>Metazoa</taxon>
        <taxon>Ecdysozoa</taxon>
        <taxon>Nematoda</taxon>
        <taxon>Chromadorea</taxon>
        <taxon>Rhabditida</taxon>
        <taxon>Tylenchina</taxon>
        <taxon>Panagrolaimomorpha</taxon>
        <taxon>Strongyloidoidea</taxon>
        <taxon>Strongyloididae</taxon>
        <taxon>Strongyloides</taxon>
    </lineage>
</organism>
<proteinExistence type="inferred from homology"/>
<keyword evidence="7" id="KW-1185">Reference proteome</keyword>
<sequence length="569" mass="65649">MIANYYILLLLFSLFQLCFLEKLRVYTKNACFEGKSSSKFRNVVEFLGIPFATPPVGKYRFKAPRPVAKDGYGKGCFKASTPAKTCYFERESNGFVGIDEWQPKSLNMSEDCLQLNMWVPKNKTGAVIVFIFGKGYYKGSPSLPQYEGSALASMTGSIVINLNYRLGVLGFAFYKHGHIIPGNMGLLDQQLGLEWIYQNIEKFGGKKSMITIMGDNQGASSVTAHLFSYGSGKYFSKIVAVSGTILNSWALEKSHVLDSNFRKLMDKMNCSHKNEDVEIKCMQTADVSKLIRMAGTIKNSEQLPIVYPFLPMDNDGFFFKNSLTKLLDQGQMKKNFDILIGKTTDEATIYMHKFMSCKRYGCSFDPKKNPESLVNQCLMNKFQYIHSIKLLVQSLRLRYIAIRKIMKLYGERKRQSFRHKASRIYADFLFDCDYVEFAKKISKYAANKYFYVMGKTSVLNAWSSWMGVTNDYQTHYIFGHPFLNPKKYGKKISNELKFSTQVMKTLGKFVKEGRLFKSWRQFKRRKMVAAHIIHVLKEKDRFRNVVVNTRKCKMIKFIKRHYKIVKSPF</sequence>
<dbReference type="SUPFAM" id="SSF53474">
    <property type="entry name" value="alpha/beta-Hydrolases"/>
    <property type="match status" value="1"/>
</dbReference>
<comment type="similarity">
    <text evidence="1">Belongs to the type-B carboxylesterase/lipase family.</text>
</comment>
<dbReference type="GO" id="GO:0003990">
    <property type="term" value="F:acetylcholinesterase activity"/>
    <property type="evidence" value="ECO:0007669"/>
    <property type="project" value="TreeGrafter"/>
</dbReference>
<evidence type="ECO:0000256" key="4">
    <source>
        <dbReference type="ARBA" id="ARBA00023157"/>
    </source>
</evidence>